<dbReference type="Gene3D" id="3.40.1260.10">
    <property type="entry name" value="DsrEFH-like"/>
    <property type="match status" value="1"/>
</dbReference>
<comment type="caution">
    <text evidence="2">The sequence shown here is derived from an EMBL/GenBank/DDBJ whole genome shotgun (WGS) entry which is preliminary data.</text>
</comment>
<evidence type="ECO:0000313" key="2">
    <source>
        <dbReference type="EMBL" id="TVO34337.1"/>
    </source>
</evidence>
<dbReference type="OrthoDB" id="9795117at2"/>
<accession>A0A557P144</accession>
<dbReference type="PANTHER" id="PTHR37526:SF1">
    <property type="entry name" value="PROTEIN TUSB"/>
    <property type="match status" value="1"/>
</dbReference>
<dbReference type="GO" id="GO:0002143">
    <property type="term" value="P:tRNA wobble position uridine thiolation"/>
    <property type="evidence" value="ECO:0007669"/>
    <property type="project" value="InterPro"/>
</dbReference>
<dbReference type="GO" id="GO:1990228">
    <property type="term" value="C:sulfurtransferase complex"/>
    <property type="evidence" value="ECO:0007669"/>
    <property type="project" value="TreeGrafter"/>
</dbReference>
<reference evidence="4" key="2">
    <citation type="journal article" date="2019" name="Int. J. Syst. Evol. Microbiol.">
        <title>The Global Catalogue of Microorganisms (GCM) 10K type strain sequencing project: providing services to taxonomists for standard genome sequencing and annotation.</title>
        <authorList>
            <consortium name="The Broad Institute Genomics Platform"/>
            <consortium name="The Broad Institute Genome Sequencing Center for Infectious Disease"/>
            <person name="Wu L."/>
            <person name="Ma J."/>
        </authorList>
    </citation>
    <scope>NUCLEOTIDE SEQUENCE [LARGE SCALE GENOMIC DNA]</scope>
    <source>
        <strain evidence="4">NBRC 111146</strain>
    </source>
</reference>
<keyword evidence="2" id="KW-0808">Transferase</keyword>
<dbReference type="RefSeq" id="WP_089124924.1">
    <property type="nucleotide sequence ID" value="NZ_BSPV01000005.1"/>
</dbReference>
<dbReference type="AlphaFoldDB" id="A0A557P144"/>
<reference evidence="2 3" key="3">
    <citation type="submission" date="2019-07" db="EMBL/GenBank/DDBJ databases">
        <title>The draft genome sequence of Vibrio algivorus M1486.</title>
        <authorList>
            <person name="Meng X."/>
        </authorList>
    </citation>
    <scope>NUCLEOTIDE SEQUENCE [LARGE SCALE GENOMIC DNA]</scope>
    <source>
        <strain evidence="2 3">M1486</strain>
    </source>
</reference>
<dbReference type="NCBIfam" id="TIGR03011">
    <property type="entry name" value="sulf_tusB_dsrH"/>
    <property type="match status" value="1"/>
</dbReference>
<evidence type="ECO:0000313" key="3">
    <source>
        <dbReference type="Proteomes" id="UP000319828"/>
    </source>
</evidence>
<dbReference type="EMBL" id="BSPV01000005">
    <property type="protein sequence ID" value="GLT14794.1"/>
    <property type="molecule type" value="Genomic_DNA"/>
</dbReference>
<dbReference type="PANTHER" id="PTHR37526">
    <property type="entry name" value="PROTEIN TUSB"/>
    <property type="match status" value="1"/>
</dbReference>
<dbReference type="Pfam" id="PF04077">
    <property type="entry name" value="DsrH"/>
    <property type="match status" value="1"/>
</dbReference>
<dbReference type="EMBL" id="VMKJ01000032">
    <property type="protein sequence ID" value="TVO34337.1"/>
    <property type="molecule type" value="Genomic_DNA"/>
</dbReference>
<evidence type="ECO:0000313" key="1">
    <source>
        <dbReference type="EMBL" id="GLT14794.1"/>
    </source>
</evidence>
<reference evidence="1" key="1">
    <citation type="journal article" date="2014" name="Int. J. Syst. Evol. Microbiol.">
        <title>Complete genome of a new Firmicutes species belonging to the dominant human colonic microbiota ('Ruminococcus bicirculans') reveals two chromosomes and a selective capacity to utilize plant glucans.</title>
        <authorList>
            <consortium name="NISC Comparative Sequencing Program"/>
            <person name="Wegmann U."/>
            <person name="Louis P."/>
            <person name="Goesmann A."/>
            <person name="Henrissat B."/>
            <person name="Duncan S.H."/>
            <person name="Flint H.J."/>
        </authorList>
    </citation>
    <scope>NUCLEOTIDE SEQUENCE</scope>
    <source>
        <strain evidence="1">NBRC 111146</strain>
    </source>
</reference>
<dbReference type="Proteomes" id="UP001157156">
    <property type="component" value="Unassembled WGS sequence"/>
</dbReference>
<protein>
    <submittedName>
        <fullName evidence="1">Sulfurtransferase TusB</fullName>
    </submittedName>
    <submittedName>
        <fullName evidence="2">Sulfurtransferase complex subunit TusB</fullName>
    </submittedName>
</protein>
<dbReference type="GO" id="GO:0016740">
    <property type="term" value="F:transferase activity"/>
    <property type="evidence" value="ECO:0007669"/>
    <property type="project" value="UniProtKB-KW"/>
</dbReference>
<dbReference type="InterPro" id="IPR027396">
    <property type="entry name" value="DsrEFH-like"/>
</dbReference>
<organism evidence="2 3">
    <name type="scientific">Vibrio algivorus</name>
    <dbReference type="NCBI Taxonomy" id="1667024"/>
    <lineage>
        <taxon>Bacteria</taxon>
        <taxon>Pseudomonadati</taxon>
        <taxon>Pseudomonadota</taxon>
        <taxon>Gammaproteobacteria</taxon>
        <taxon>Vibrionales</taxon>
        <taxon>Vibrionaceae</taxon>
        <taxon>Vibrio</taxon>
    </lineage>
</organism>
<reference evidence="1" key="4">
    <citation type="submission" date="2023-01" db="EMBL/GenBank/DDBJ databases">
        <title>Draft genome sequence of Vibrio algivorus strain NBRC 111146.</title>
        <authorList>
            <person name="Sun Q."/>
            <person name="Mori K."/>
        </authorList>
    </citation>
    <scope>NUCLEOTIDE SEQUENCE</scope>
    <source>
        <strain evidence="1">NBRC 111146</strain>
    </source>
</reference>
<dbReference type="InterPro" id="IPR007215">
    <property type="entry name" value="Sulphur_relay_TusB/DsrH"/>
</dbReference>
<dbReference type="Proteomes" id="UP000319828">
    <property type="component" value="Unassembled WGS sequence"/>
</dbReference>
<dbReference type="SUPFAM" id="SSF75169">
    <property type="entry name" value="DsrEFH-like"/>
    <property type="match status" value="1"/>
</dbReference>
<gene>
    <name evidence="2" type="primary">dsrH</name>
    <name evidence="2" type="ORF">FOF44_13880</name>
    <name evidence="1" type="ORF">GCM10007931_17690</name>
</gene>
<keyword evidence="4" id="KW-1185">Reference proteome</keyword>
<name>A0A557P144_9VIBR</name>
<proteinExistence type="predicted"/>
<sequence length="93" mass="10413">MLHIIKSPSGLTDAINLIQPDDAILLVEDAVYALFRQSSSLIGLKDQKDRCWVLQEDLVARGLVDLVNVDAQLTDFKGFVCLTEQHTQSITWD</sequence>
<evidence type="ECO:0000313" key="4">
    <source>
        <dbReference type="Proteomes" id="UP001157156"/>
    </source>
</evidence>